<feature type="region of interest" description="Disordered" evidence="1">
    <location>
        <begin position="76"/>
        <end position="101"/>
    </location>
</feature>
<evidence type="ECO:0000313" key="2">
    <source>
        <dbReference type="EMBL" id="MQM20335.1"/>
    </source>
</evidence>
<protein>
    <submittedName>
        <fullName evidence="2">Uncharacterized protein</fullName>
    </submittedName>
</protein>
<gene>
    <name evidence="2" type="ORF">Taro_053353</name>
</gene>
<dbReference type="AlphaFoldDB" id="A0A843XMT5"/>
<reference evidence="2" key="1">
    <citation type="submission" date="2017-07" db="EMBL/GenBank/DDBJ databases">
        <title>Taro Niue Genome Assembly and Annotation.</title>
        <authorList>
            <person name="Atibalentja N."/>
            <person name="Keating K."/>
            <person name="Fields C.J."/>
        </authorList>
    </citation>
    <scope>NUCLEOTIDE SEQUENCE</scope>
    <source>
        <strain evidence="2">Niue_2</strain>
        <tissue evidence="2">Leaf</tissue>
    </source>
</reference>
<name>A0A843XMT5_COLES</name>
<accession>A0A843XMT5</accession>
<dbReference type="Proteomes" id="UP000652761">
    <property type="component" value="Unassembled WGS sequence"/>
</dbReference>
<evidence type="ECO:0000256" key="1">
    <source>
        <dbReference type="SAM" id="MobiDB-lite"/>
    </source>
</evidence>
<feature type="compositionally biased region" description="Basic and acidic residues" evidence="1">
    <location>
        <begin position="79"/>
        <end position="92"/>
    </location>
</feature>
<organism evidence="2 3">
    <name type="scientific">Colocasia esculenta</name>
    <name type="common">Wild taro</name>
    <name type="synonym">Arum esculentum</name>
    <dbReference type="NCBI Taxonomy" id="4460"/>
    <lineage>
        <taxon>Eukaryota</taxon>
        <taxon>Viridiplantae</taxon>
        <taxon>Streptophyta</taxon>
        <taxon>Embryophyta</taxon>
        <taxon>Tracheophyta</taxon>
        <taxon>Spermatophyta</taxon>
        <taxon>Magnoliopsida</taxon>
        <taxon>Liliopsida</taxon>
        <taxon>Araceae</taxon>
        <taxon>Aroideae</taxon>
        <taxon>Colocasieae</taxon>
        <taxon>Colocasia</taxon>
    </lineage>
</organism>
<evidence type="ECO:0000313" key="3">
    <source>
        <dbReference type="Proteomes" id="UP000652761"/>
    </source>
</evidence>
<sequence length="129" mass="14766">MYGLHSLVEVSLTFGDDLEGTQVQWPYFLFISNFQLLNFSGCYKTPHWDTPSCHDDKKDTSQGHLIGTPRHVMMTRGTPHRDTSSCDHDKRHFTGTPRHVMMTRGTPRHVMMTRGTSRHPLGGLRDQQA</sequence>
<dbReference type="EMBL" id="NMUH01009727">
    <property type="protein sequence ID" value="MQM20335.1"/>
    <property type="molecule type" value="Genomic_DNA"/>
</dbReference>
<keyword evidence="3" id="KW-1185">Reference proteome</keyword>
<comment type="caution">
    <text evidence="2">The sequence shown here is derived from an EMBL/GenBank/DDBJ whole genome shotgun (WGS) entry which is preliminary data.</text>
</comment>
<proteinExistence type="predicted"/>